<keyword evidence="2" id="KW-1185">Reference proteome</keyword>
<protein>
    <submittedName>
        <fullName evidence="1">Structural protein</fullName>
    </submittedName>
</protein>
<evidence type="ECO:0000313" key="2">
    <source>
        <dbReference type="Proteomes" id="UP000223891"/>
    </source>
</evidence>
<accession>A0A1L2CVR6</accession>
<organism evidence="1 2">
    <name type="scientific">Pectobacterium phage vB_PcaM_CBB</name>
    <dbReference type="NCBI Taxonomy" id="2772511"/>
    <lineage>
        <taxon>Viruses</taxon>
        <taxon>Duplodnaviria</taxon>
        <taxon>Heunggongvirae</taxon>
        <taxon>Uroviricota</taxon>
        <taxon>Caudoviricetes</taxon>
        <taxon>Mimasvirus</taxon>
        <taxon>Mimasvirus CBB</taxon>
    </lineage>
</organism>
<evidence type="ECO:0000313" key="1">
    <source>
        <dbReference type="EMBL" id="AMM44114.1"/>
    </source>
</evidence>
<dbReference type="Gene3D" id="2.60.120.200">
    <property type="match status" value="1"/>
</dbReference>
<gene>
    <name evidence="1" type="ORF">CBB_551</name>
</gene>
<dbReference type="InterPro" id="IPR013320">
    <property type="entry name" value="ConA-like_dom_sf"/>
</dbReference>
<dbReference type="EMBL" id="KU574722">
    <property type="protein sequence ID" value="AMM44114.1"/>
    <property type="molecule type" value="Genomic_DNA"/>
</dbReference>
<proteinExistence type="predicted"/>
<dbReference type="Pfam" id="PF13385">
    <property type="entry name" value="Laminin_G_3"/>
    <property type="match status" value="1"/>
</dbReference>
<name>A0A1L2CVR6_9CAUD</name>
<reference evidence="2" key="1">
    <citation type="submission" date="2016-01" db="EMBL/GenBank/DDBJ databases">
        <title>Isolation and Characterization of Enterobacteria phage CBB.</title>
        <authorList>
            <person name="Buttimer C.T.H."/>
            <person name="Hendrix H."/>
            <person name="Alexandre H."/>
            <person name="O'Mahony J."/>
            <person name="Lavigne R."/>
            <person name="Coffey A."/>
        </authorList>
    </citation>
    <scope>NUCLEOTIDE SEQUENCE [LARGE SCALE GENOMIC DNA]</scope>
</reference>
<sequence>MLPFSRMLEYGNAANILPAPLVYLPLRADIANHGDTTNPKFTQANFTYTSGTIGTVGGKQALVCNGAQRLYYDEIVYANSSWTAMNWVYTTSTAAKAYINASGNIGFSYNTGGSPSLVRNFYCVNTASTTNSYFGQYSMPVNTWVHAVYSYDRSTNTLRFYADGVLIKTQSVSPTFTGYGTGTTTARSVGLGYYPSNPTATPLAGGIAGHRMYDYLLDNATIAKIYTHELSGEV</sequence>
<dbReference type="SUPFAM" id="SSF49899">
    <property type="entry name" value="Concanavalin A-like lectins/glucanases"/>
    <property type="match status" value="1"/>
</dbReference>
<dbReference type="Proteomes" id="UP000223891">
    <property type="component" value="Segment"/>
</dbReference>